<proteinExistence type="predicted"/>
<gene>
    <name evidence="1" type="ORF">S03H2_69794</name>
</gene>
<evidence type="ECO:0000313" key="1">
    <source>
        <dbReference type="EMBL" id="GAI00167.1"/>
    </source>
</evidence>
<dbReference type="AlphaFoldDB" id="X1JZH7"/>
<name>X1JZH7_9ZZZZ</name>
<reference evidence="1" key="1">
    <citation type="journal article" date="2014" name="Front. Microbiol.">
        <title>High frequency of phylogenetically diverse reductive dehalogenase-homologous genes in deep subseafloor sedimentary metagenomes.</title>
        <authorList>
            <person name="Kawai M."/>
            <person name="Futagami T."/>
            <person name="Toyoda A."/>
            <person name="Takaki Y."/>
            <person name="Nishi S."/>
            <person name="Hori S."/>
            <person name="Arai W."/>
            <person name="Tsubouchi T."/>
            <person name="Morono Y."/>
            <person name="Uchiyama I."/>
            <person name="Ito T."/>
            <person name="Fujiyama A."/>
            <person name="Inagaki F."/>
            <person name="Takami H."/>
        </authorList>
    </citation>
    <scope>NUCLEOTIDE SEQUENCE</scope>
    <source>
        <strain evidence="1">Expedition CK06-06</strain>
    </source>
</reference>
<protein>
    <submittedName>
        <fullName evidence="1">Uncharacterized protein</fullName>
    </submittedName>
</protein>
<dbReference type="EMBL" id="BARU01046202">
    <property type="protein sequence ID" value="GAI00167.1"/>
    <property type="molecule type" value="Genomic_DNA"/>
</dbReference>
<sequence>MASHKPTIVTLKSKKEVKTRIKIYRISLKQWNSGEFTSSKDHSKQVIARITARIDELQWVLQ</sequence>
<organism evidence="1">
    <name type="scientific">marine sediment metagenome</name>
    <dbReference type="NCBI Taxonomy" id="412755"/>
    <lineage>
        <taxon>unclassified sequences</taxon>
        <taxon>metagenomes</taxon>
        <taxon>ecological metagenomes</taxon>
    </lineage>
</organism>
<comment type="caution">
    <text evidence="1">The sequence shown here is derived from an EMBL/GenBank/DDBJ whole genome shotgun (WGS) entry which is preliminary data.</text>
</comment>
<accession>X1JZH7</accession>